<dbReference type="STRING" id="35722.A0A0B7N5H0"/>
<dbReference type="Gene3D" id="3.30.530.20">
    <property type="match status" value="1"/>
</dbReference>
<dbReference type="SUPFAM" id="SSF55961">
    <property type="entry name" value="Bet v1-like"/>
    <property type="match status" value="1"/>
</dbReference>
<dbReference type="GO" id="GO:0035091">
    <property type="term" value="F:phosphatidylinositol binding"/>
    <property type="evidence" value="ECO:0007669"/>
    <property type="project" value="TreeGrafter"/>
</dbReference>
<evidence type="ECO:0000313" key="2">
    <source>
        <dbReference type="EMBL" id="CEP10688.1"/>
    </source>
</evidence>
<dbReference type="GO" id="GO:0008526">
    <property type="term" value="F:phosphatidylinositol transfer activity"/>
    <property type="evidence" value="ECO:0007669"/>
    <property type="project" value="TreeGrafter"/>
</dbReference>
<sequence>MIINEYRIINNCTQEEYQVAQLYATAQSSKENTGGGEGVEVIKNEPYEKGEEKGQYTYKIFRLASRVPAIVKAIAPAGALDLYEEAWNAYPYLLKNGYMKEAFSIVYETLHVDGSRGEIENALNIKKEGKYMYIFVLSYLKKRNVIIIDIANDKIESKNYKEEEDPKLYHSEKTGRGPLTEPDWQKTVEPVMTCYKLVYIEFKWFGIQTKVESFLASTVQTLFTKFHRQLFCWTDKWYGMSIQDIRDLEEQTKNDLNAKRNEGDIPDN</sequence>
<accession>A0A0B7N5H0</accession>
<dbReference type="InterPro" id="IPR001666">
    <property type="entry name" value="PI_transfer"/>
</dbReference>
<name>A0A0B7N5H0_9FUNG</name>
<dbReference type="InterPro" id="IPR055261">
    <property type="entry name" value="PI_transfer_N"/>
</dbReference>
<protein>
    <recommendedName>
        <fullName evidence="1">Phosphatidylinositol transfer protein N-terminal domain-containing protein</fullName>
    </recommendedName>
</protein>
<organism evidence="2 3">
    <name type="scientific">Parasitella parasitica</name>
    <dbReference type="NCBI Taxonomy" id="35722"/>
    <lineage>
        <taxon>Eukaryota</taxon>
        <taxon>Fungi</taxon>
        <taxon>Fungi incertae sedis</taxon>
        <taxon>Mucoromycota</taxon>
        <taxon>Mucoromycotina</taxon>
        <taxon>Mucoromycetes</taxon>
        <taxon>Mucorales</taxon>
        <taxon>Mucorineae</taxon>
        <taxon>Mucoraceae</taxon>
        <taxon>Parasitella</taxon>
    </lineage>
</organism>
<dbReference type="GO" id="GO:0031210">
    <property type="term" value="F:phosphatidylcholine binding"/>
    <property type="evidence" value="ECO:0007669"/>
    <property type="project" value="TreeGrafter"/>
</dbReference>
<dbReference type="InterPro" id="IPR023393">
    <property type="entry name" value="START-like_dom_sf"/>
</dbReference>
<dbReference type="PANTHER" id="PTHR10658">
    <property type="entry name" value="PHOSPHATIDYLINOSITOL TRANSFER PROTEIN"/>
    <property type="match status" value="1"/>
</dbReference>
<dbReference type="PRINTS" id="PR00391">
    <property type="entry name" value="PITRANSFER"/>
</dbReference>
<feature type="domain" description="Phosphatidylinositol transfer protein N-terminal" evidence="1">
    <location>
        <begin position="1"/>
        <end position="253"/>
    </location>
</feature>
<dbReference type="OrthoDB" id="18453at2759"/>
<dbReference type="Proteomes" id="UP000054107">
    <property type="component" value="Unassembled WGS sequence"/>
</dbReference>
<dbReference type="PANTHER" id="PTHR10658:SF11">
    <property type="entry name" value="VIBRATOR, ISOFORM B"/>
    <property type="match status" value="1"/>
</dbReference>
<evidence type="ECO:0000313" key="3">
    <source>
        <dbReference type="Proteomes" id="UP000054107"/>
    </source>
</evidence>
<dbReference type="GO" id="GO:0005737">
    <property type="term" value="C:cytoplasm"/>
    <property type="evidence" value="ECO:0007669"/>
    <property type="project" value="UniProtKB-ARBA"/>
</dbReference>
<gene>
    <name evidence="2" type="primary">PARPA_04428.1 scaffold 13078</name>
</gene>
<keyword evidence="3" id="KW-1185">Reference proteome</keyword>
<dbReference type="AlphaFoldDB" id="A0A0B7N5H0"/>
<reference evidence="2 3" key="1">
    <citation type="submission" date="2014-09" db="EMBL/GenBank/DDBJ databases">
        <authorList>
            <person name="Ellenberger Sabrina"/>
        </authorList>
    </citation>
    <scope>NUCLEOTIDE SEQUENCE [LARGE SCALE GENOMIC DNA]</scope>
    <source>
        <strain evidence="2 3">CBS 412.66</strain>
    </source>
</reference>
<dbReference type="EMBL" id="LN724749">
    <property type="protein sequence ID" value="CEP10688.1"/>
    <property type="molecule type" value="Genomic_DNA"/>
</dbReference>
<dbReference type="Pfam" id="PF02121">
    <property type="entry name" value="IP_trans"/>
    <property type="match status" value="1"/>
</dbReference>
<evidence type="ECO:0000259" key="1">
    <source>
        <dbReference type="Pfam" id="PF02121"/>
    </source>
</evidence>
<dbReference type="FunFam" id="3.30.530.20:FF:000028">
    <property type="entry name" value="Phosphatidylinositol transfer protein 5"/>
    <property type="match status" value="1"/>
</dbReference>
<proteinExistence type="predicted"/>
<dbReference type="GO" id="GO:0008525">
    <property type="term" value="F:phosphatidylcholine transporter activity"/>
    <property type="evidence" value="ECO:0007669"/>
    <property type="project" value="TreeGrafter"/>
</dbReference>
<dbReference type="GO" id="GO:0071944">
    <property type="term" value="C:cell periphery"/>
    <property type="evidence" value="ECO:0007669"/>
    <property type="project" value="UniProtKB-ARBA"/>
</dbReference>